<dbReference type="PROSITE" id="PS50097">
    <property type="entry name" value="BTB"/>
    <property type="match status" value="1"/>
</dbReference>
<dbReference type="InterPro" id="IPR000210">
    <property type="entry name" value="BTB/POZ_dom"/>
</dbReference>
<dbReference type="OrthoDB" id="3027208at2759"/>
<evidence type="ECO:0000313" key="4">
    <source>
        <dbReference type="Proteomes" id="UP000292702"/>
    </source>
</evidence>
<dbReference type="AlphaFoldDB" id="A0A4R0R6E3"/>
<feature type="domain" description="BTB" evidence="2">
    <location>
        <begin position="47"/>
        <end position="111"/>
    </location>
</feature>
<organism evidence="3 4">
    <name type="scientific">Steccherinum ochraceum</name>
    <dbReference type="NCBI Taxonomy" id="92696"/>
    <lineage>
        <taxon>Eukaryota</taxon>
        <taxon>Fungi</taxon>
        <taxon>Dikarya</taxon>
        <taxon>Basidiomycota</taxon>
        <taxon>Agaricomycotina</taxon>
        <taxon>Agaricomycetes</taxon>
        <taxon>Polyporales</taxon>
        <taxon>Steccherinaceae</taxon>
        <taxon>Steccherinum</taxon>
    </lineage>
</organism>
<feature type="compositionally biased region" description="Low complexity" evidence="1">
    <location>
        <begin position="1"/>
        <end position="14"/>
    </location>
</feature>
<reference evidence="3 4" key="1">
    <citation type="submission" date="2018-11" db="EMBL/GenBank/DDBJ databases">
        <title>Genome assembly of Steccherinum ochraceum LE-BIN_3174, the white-rot fungus of the Steccherinaceae family (The Residual Polyporoid clade, Polyporales, Basidiomycota).</title>
        <authorList>
            <person name="Fedorova T.V."/>
            <person name="Glazunova O.A."/>
            <person name="Landesman E.O."/>
            <person name="Moiseenko K.V."/>
            <person name="Psurtseva N.V."/>
            <person name="Savinova O.S."/>
            <person name="Shakhova N.V."/>
            <person name="Tyazhelova T.V."/>
            <person name="Vasina D.V."/>
        </authorList>
    </citation>
    <scope>NUCLEOTIDE SEQUENCE [LARGE SCALE GENOMIC DNA]</scope>
    <source>
        <strain evidence="3 4">LE-BIN_3174</strain>
    </source>
</reference>
<feature type="region of interest" description="Disordered" evidence="1">
    <location>
        <begin position="1"/>
        <end position="33"/>
    </location>
</feature>
<dbReference type="CDD" id="cd18186">
    <property type="entry name" value="BTB_POZ_ZBTB_KLHL-like"/>
    <property type="match status" value="1"/>
</dbReference>
<dbReference type="STRING" id="92696.A0A4R0R6E3"/>
<dbReference type="Gene3D" id="3.30.710.10">
    <property type="entry name" value="Potassium Channel Kv1.1, Chain A"/>
    <property type="match status" value="1"/>
</dbReference>
<evidence type="ECO:0000313" key="3">
    <source>
        <dbReference type="EMBL" id="TCD61853.1"/>
    </source>
</evidence>
<keyword evidence="4" id="KW-1185">Reference proteome</keyword>
<dbReference type="Proteomes" id="UP000292702">
    <property type="component" value="Unassembled WGS sequence"/>
</dbReference>
<sequence>MAPQSSSSRPLSGSAGTRRGKKRKVGDEDLDPARSAYTPGDVWLNNGNVMLVAENTAFKVYRGILCQHSKTFEKLLSSPPAEDVKPIDGCTVYCLDDSAQDLQRVLSALFSKTASSYFSDSKILSFIELSSMLRPGHKYQIENIRDEAIRRLENCLADTLDDYISYDTLSNRTLVLGHTDEDGTQWKLSSADLERCLEGQRRLRRALLRSYQGALSNLSRKTYYSGCAAAMVKDLKNIWDNFADSHDALVDSGRLMDDGGGHCSQCMAEVRREYDRERRRTWDRLAEYFDLDED</sequence>
<dbReference type="EMBL" id="RWJN01000424">
    <property type="protein sequence ID" value="TCD61853.1"/>
    <property type="molecule type" value="Genomic_DNA"/>
</dbReference>
<comment type="caution">
    <text evidence="3">The sequence shown here is derived from an EMBL/GenBank/DDBJ whole genome shotgun (WGS) entry which is preliminary data.</text>
</comment>
<dbReference type="InterPro" id="IPR011333">
    <property type="entry name" value="SKP1/BTB/POZ_sf"/>
</dbReference>
<name>A0A4R0R6E3_9APHY</name>
<proteinExistence type="predicted"/>
<dbReference type="Pfam" id="PF00651">
    <property type="entry name" value="BTB"/>
    <property type="match status" value="1"/>
</dbReference>
<evidence type="ECO:0000256" key="1">
    <source>
        <dbReference type="SAM" id="MobiDB-lite"/>
    </source>
</evidence>
<evidence type="ECO:0000259" key="2">
    <source>
        <dbReference type="PROSITE" id="PS50097"/>
    </source>
</evidence>
<dbReference type="SMART" id="SM00225">
    <property type="entry name" value="BTB"/>
    <property type="match status" value="1"/>
</dbReference>
<gene>
    <name evidence="3" type="ORF">EIP91_007822</name>
</gene>
<accession>A0A4R0R6E3</accession>
<protein>
    <recommendedName>
        <fullName evidence="2">BTB domain-containing protein</fullName>
    </recommendedName>
</protein>
<dbReference type="SUPFAM" id="SSF54695">
    <property type="entry name" value="POZ domain"/>
    <property type="match status" value="1"/>
</dbReference>